<feature type="transmembrane region" description="Helical" evidence="8">
    <location>
        <begin position="93"/>
        <end position="114"/>
    </location>
</feature>
<evidence type="ECO:0000256" key="4">
    <source>
        <dbReference type="ARBA" id="ARBA00022475"/>
    </source>
</evidence>
<evidence type="ECO:0000256" key="1">
    <source>
        <dbReference type="ARBA" id="ARBA00004651"/>
    </source>
</evidence>
<feature type="transmembrane region" description="Helical" evidence="8">
    <location>
        <begin position="265"/>
        <end position="285"/>
    </location>
</feature>
<evidence type="ECO:0000256" key="3">
    <source>
        <dbReference type="ARBA" id="ARBA00022448"/>
    </source>
</evidence>
<dbReference type="Pfam" id="PF02028">
    <property type="entry name" value="BCCT"/>
    <property type="match status" value="1"/>
</dbReference>
<comment type="caution">
    <text evidence="9">The sequence shown here is derived from an EMBL/GenBank/DDBJ whole genome shotgun (WGS) entry which is preliminary data.</text>
</comment>
<feature type="transmembrane region" description="Helical" evidence="8">
    <location>
        <begin position="453"/>
        <end position="472"/>
    </location>
</feature>
<evidence type="ECO:0000256" key="5">
    <source>
        <dbReference type="ARBA" id="ARBA00022692"/>
    </source>
</evidence>
<dbReference type="GO" id="GO:0005886">
    <property type="term" value="C:plasma membrane"/>
    <property type="evidence" value="ECO:0007669"/>
    <property type="project" value="UniProtKB-SubCell"/>
</dbReference>
<dbReference type="PANTHER" id="PTHR30047:SF7">
    <property type="entry name" value="HIGH-AFFINITY CHOLINE TRANSPORT PROTEIN"/>
    <property type="match status" value="1"/>
</dbReference>
<feature type="transmembrane region" description="Helical" evidence="8">
    <location>
        <begin position="55"/>
        <end position="72"/>
    </location>
</feature>
<dbReference type="RefSeq" id="WP_279571650.1">
    <property type="nucleotide sequence ID" value="NZ_LWID01000001.1"/>
</dbReference>
<dbReference type="NCBIfam" id="TIGR00842">
    <property type="entry name" value="bcct"/>
    <property type="match status" value="1"/>
</dbReference>
<feature type="transmembrane region" description="Helical" evidence="8">
    <location>
        <begin position="322"/>
        <end position="340"/>
    </location>
</feature>
<accession>A0A9X4PAT9</accession>
<feature type="transmembrane region" description="Helical" evidence="8">
    <location>
        <begin position="192"/>
        <end position="211"/>
    </location>
</feature>
<feature type="transmembrane region" description="Helical" evidence="8">
    <location>
        <begin position="403"/>
        <end position="433"/>
    </location>
</feature>
<evidence type="ECO:0000256" key="2">
    <source>
        <dbReference type="ARBA" id="ARBA00005658"/>
    </source>
</evidence>
<feature type="transmembrane region" description="Helical" evidence="8">
    <location>
        <begin position="12"/>
        <end position="35"/>
    </location>
</feature>
<reference evidence="9" key="1">
    <citation type="submission" date="2016-03" db="EMBL/GenBank/DDBJ databases">
        <title>Co-evolution between Pasteurellaceae and their hosts.</title>
        <authorList>
            <person name="Hansen M.J."/>
            <person name="Bojesen A.M."/>
            <person name="Planet P."/>
        </authorList>
    </citation>
    <scope>NUCLEOTIDE SEQUENCE</scope>
    <source>
        <strain evidence="9">146/S8/89</strain>
    </source>
</reference>
<comment type="subcellular location">
    <subcellularLocation>
        <location evidence="1">Cell membrane</location>
        <topology evidence="1">Multi-pass membrane protein</topology>
    </subcellularLocation>
</comment>
<keyword evidence="5 8" id="KW-0812">Transmembrane</keyword>
<gene>
    <name evidence="9" type="ORF">A6A20_00550</name>
</gene>
<sequence length="675" mass="76097">MFIAKFLQNKSSFNPFVISITIFLVVLLVVLTVGLPQDSQVILDSIKSGIFANFSWFYIIAFSIFLSFLFILSISNLGNIKLGMNEDEPEFSFLSWLAMLFAAGMGVGLMFFGVAEPLTHYFSSITTGSAEHKQQEALLHTFFHWGVHAWSVYGVIALALAYFAFRYKLPLALRSCFYPLLKDRINGKLGDIIDILALIATLFGIITTLGIGASQLGAGLEQMGFVSENTFTLKIVIIAIVMGLAVFSAISGVGKGVKLLSEINLVLAFLLMLFVLVAGPTLYLLSSFSDNLGTYLSNLIGLSFKTYIYESENTGWFTGWTILYWAWWCSWAPFVGLFIARISRGRTIREFIFGVLAVPSLFCVFWFTIFGNSAIWIDTHVANGALHELIYAPEKLLFEYLNYLPFSTITGISALVIIALFFITSADSGIYVLNNIASRDKSLTSPRWQAMMWGLLMSIVAIVLMELGGLGALQTMTLIAALPFALLMLIMCFSLWKGLSADKKYFDAKVTPTSMYWTGDKWKERLNQMLNQTQEKDILKFLKHTALPAMRELRQELIGVHNLNVEVVHNFEQDEPSVEIIIKKESMRDFMYGIKSVSYEVSEQLINDEHLPHIQHATTYQPITYFFDGRAGYDVQYMTRNELIADILRQYERYLTLLDDVGQELMAHEQTELAE</sequence>
<feature type="transmembrane region" description="Helical" evidence="8">
    <location>
        <begin position="231"/>
        <end position="253"/>
    </location>
</feature>
<keyword evidence="3" id="KW-0813">Transport</keyword>
<evidence type="ECO:0000256" key="6">
    <source>
        <dbReference type="ARBA" id="ARBA00022989"/>
    </source>
</evidence>
<proteinExistence type="inferred from homology"/>
<name>A0A9X4PAT9_9PAST</name>
<keyword evidence="4" id="KW-1003">Cell membrane</keyword>
<evidence type="ECO:0000256" key="8">
    <source>
        <dbReference type="SAM" id="Phobius"/>
    </source>
</evidence>
<keyword evidence="6 8" id="KW-1133">Transmembrane helix</keyword>
<evidence type="ECO:0000313" key="10">
    <source>
        <dbReference type="Proteomes" id="UP001155500"/>
    </source>
</evidence>
<keyword evidence="7 8" id="KW-0472">Membrane</keyword>
<dbReference type="InterPro" id="IPR018093">
    <property type="entry name" value="BCCT_CS"/>
</dbReference>
<keyword evidence="10" id="KW-1185">Reference proteome</keyword>
<dbReference type="EMBL" id="LWID01000001">
    <property type="protein sequence ID" value="MDG6894151.1"/>
    <property type="molecule type" value="Genomic_DNA"/>
</dbReference>
<comment type="similarity">
    <text evidence="2">Belongs to the BCCT transporter (TC 2.A.15) family.</text>
</comment>
<dbReference type="AlphaFoldDB" id="A0A9X4PAT9"/>
<protein>
    <submittedName>
        <fullName evidence="9">Transporter</fullName>
    </submittedName>
</protein>
<dbReference type="GO" id="GO:0022857">
    <property type="term" value="F:transmembrane transporter activity"/>
    <property type="evidence" value="ECO:0007669"/>
    <property type="project" value="InterPro"/>
</dbReference>
<evidence type="ECO:0000256" key="7">
    <source>
        <dbReference type="ARBA" id="ARBA00023136"/>
    </source>
</evidence>
<dbReference type="Proteomes" id="UP001155500">
    <property type="component" value="Unassembled WGS sequence"/>
</dbReference>
<evidence type="ECO:0000313" key="9">
    <source>
        <dbReference type="EMBL" id="MDG6894151.1"/>
    </source>
</evidence>
<dbReference type="PANTHER" id="PTHR30047">
    <property type="entry name" value="HIGH-AFFINITY CHOLINE TRANSPORT PROTEIN-RELATED"/>
    <property type="match status" value="1"/>
</dbReference>
<organism evidence="9 10">
    <name type="scientific">Volucribacter amazonae</name>
    <dbReference type="NCBI Taxonomy" id="256731"/>
    <lineage>
        <taxon>Bacteria</taxon>
        <taxon>Pseudomonadati</taxon>
        <taxon>Pseudomonadota</taxon>
        <taxon>Gammaproteobacteria</taxon>
        <taxon>Pasteurellales</taxon>
        <taxon>Pasteurellaceae</taxon>
        <taxon>Volucribacter</taxon>
    </lineage>
</organism>
<dbReference type="PROSITE" id="PS01303">
    <property type="entry name" value="BCCT"/>
    <property type="match status" value="1"/>
</dbReference>
<dbReference type="InterPro" id="IPR000060">
    <property type="entry name" value="BCCT_transptr"/>
</dbReference>
<feature type="transmembrane region" description="Helical" evidence="8">
    <location>
        <begin position="478"/>
        <end position="496"/>
    </location>
</feature>
<feature type="transmembrane region" description="Helical" evidence="8">
    <location>
        <begin position="142"/>
        <end position="165"/>
    </location>
</feature>
<feature type="transmembrane region" description="Helical" evidence="8">
    <location>
        <begin position="352"/>
        <end position="377"/>
    </location>
</feature>